<accession>Q3A9H2</accession>
<evidence type="ECO:0000313" key="1">
    <source>
        <dbReference type="EMBL" id="ABB15964.1"/>
    </source>
</evidence>
<name>Q3A9H2_CARHZ</name>
<dbReference type="HOGENOM" id="CLU_3341825_0_0_9"/>
<sequence>MPPFFFAKVKFKEIFSNNSFFSFNHYFWRFSLIFDYF</sequence>
<organism evidence="1 2">
    <name type="scientific">Carboxydothermus hydrogenoformans (strain ATCC BAA-161 / DSM 6008 / Z-2901)</name>
    <dbReference type="NCBI Taxonomy" id="246194"/>
    <lineage>
        <taxon>Bacteria</taxon>
        <taxon>Bacillati</taxon>
        <taxon>Bacillota</taxon>
        <taxon>Clostridia</taxon>
        <taxon>Thermoanaerobacterales</taxon>
        <taxon>Thermoanaerobacteraceae</taxon>
        <taxon>Carboxydothermus</taxon>
    </lineage>
</organism>
<gene>
    <name evidence="1" type="ordered locus">CHY_2415</name>
</gene>
<dbReference type="EMBL" id="CP000141">
    <property type="protein sequence ID" value="ABB15964.1"/>
    <property type="molecule type" value="Genomic_DNA"/>
</dbReference>
<dbReference type="AlphaFoldDB" id="Q3A9H2"/>
<evidence type="ECO:0000313" key="2">
    <source>
        <dbReference type="Proteomes" id="UP000002706"/>
    </source>
</evidence>
<dbReference type="KEGG" id="chy:CHY_2415"/>
<keyword evidence="2" id="KW-1185">Reference proteome</keyword>
<dbReference type="STRING" id="246194.CHY_2415"/>
<reference evidence="1 2" key="1">
    <citation type="journal article" date="2005" name="PLoS Genet.">
        <title>Life in hot carbon monoxide: the complete genome sequence of Carboxydothermus hydrogenoformans Z-2901.</title>
        <authorList>
            <person name="Wu M."/>
            <person name="Ren Q."/>
            <person name="Durkin A.S."/>
            <person name="Daugherty S.C."/>
            <person name="Brinkac L.M."/>
            <person name="Dodson R.J."/>
            <person name="Madupu R."/>
            <person name="Sullivan S.A."/>
            <person name="Kolonay J.F."/>
            <person name="Haft D.H."/>
            <person name="Nelson W.C."/>
            <person name="Tallon L.J."/>
            <person name="Jones K.M."/>
            <person name="Ulrich L.E."/>
            <person name="Gonzalez J.M."/>
            <person name="Zhulin I.B."/>
            <person name="Robb F.T."/>
            <person name="Eisen J.A."/>
        </authorList>
    </citation>
    <scope>NUCLEOTIDE SEQUENCE [LARGE SCALE GENOMIC DNA]</scope>
    <source>
        <strain evidence="2">ATCC BAA-161 / DSM 6008 / Z-2901</strain>
    </source>
</reference>
<proteinExistence type="predicted"/>
<dbReference type="Proteomes" id="UP000002706">
    <property type="component" value="Chromosome"/>
</dbReference>
<protein>
    <submittedName>
        <fullName evidence="1">Uncharacterized protein</fullName>
    </submittedName>
</protein>
<dbReference type="InParanoid" id="Q3A9H2"/>